<proteinExistence type="predicted"/>
<gene>
    <name evidence="1" type="ORF">IPZ78_08680</name>
</gene>
<sequence length="184" mass="21321">MKLLYILMILPFLSCSAQKKLQIETILTQPARVTSQDPETGRVINRSTNIPKTKRTEPAIIMQMQYEDKLTFLIQGNISSGGHTINKVKKIRFEKGKQNGNTITLKYFVEIKRIPGKESANVGGYNYTKEETYIIPEDVKVIHVELYHERLDRSYDQYLKDKENPKLVVQQTFDIKNTIVKNEN</sequence>
<evidence type="ECO:0000313" key="1">
    <source>
        <dbReference type="EMBL" id="MCA5005226.1"/>
    </source>
</evidence>
<reference evidence="1" key="1">
    <citation type="submission" date="2020-10" db="EMBL/GenBank/DDBJ databases">
        <authorList>
            <person name="Lu T."/>
            <person name="Wang Q."/>
            <person name="Han X."/>
        </authorList>
    </citation>
    <scope>NUCLEOTIDE SEQUENCE</scope>
    <source>
        <strain evidence="1">WQ 366</strain>
    </source>
</reference>
<evidence type="ECO:0008006" key="3">
    <source>
        <dbReference type="Google" id="ProtNLM"/>
    </source>
</evidence>
<dbReference type="RefSeq" id="WP_225552752.1">
    <property type="nucleotide sequence ID" value="NZ_JADEYP010000013.1"/>
</dbReference>
<organism evidence="1 2">
    <name type="scientific">Sphingobacterium bovistauri</name>
    <dbReference type="NCBI Taxonomy" id="2781959"/>
    <lineage>
        <taxon>Bacteria</taxon>
        <taxon>Pseudomonadati</taxon>
        <taxon>Bacteroidota</taxon>
        <taxon>Sphingobacteriia</taxon>
        <taxon>Sphingobacteriales</taxon>
        <taxon>Sphingobacteriaceae</taxon>
        <taxon>Sphingobacterium</taxon>
    </lineage>
</organism>
<name>A0ABS7Z4V9_9SPHI</name>
<keyword evidence="2" id="KW-1185">Reference proteome</keyword>
<evidence type="ECO:0000313" key="2">
    <source>
        <dbReference type="Proteomes" id="UP001165302"/>
    </source>
</evidence>
<dbReference type="EMBL" id="JADEYP010000013">
    <property type="protein sequence ID" value="MCA5005226.1"/>
    <property type="molecule type" value="Genomic_DNA"/>
</dbReference>
<dbReference type="Proteomes" id="UP001165302">
    <property type="component" value="Unassembled WGS sequence"/>
</dbReference>
<comment type="caution">
    <text evidence="1">The sequence shown here is derived from an EMBL/GenBank/DDBJ whole genome shotgun (WGS) entry which is preliminary data.</text>
</comment>
<protein>
    <recommendedName>
        <fullName evidence="3">Lipoprotein</fullName>
    </recommendedName>
</protein>
<accession>A0ABS7Z4V9</accession>